<dbReference type="OrthoDB" id="2436443at2759"/>
<dbReference type="EMBL" id="CAJVPK010000443">
    <property type="protein sequence ID" value="CAG8511074.1"/>
    <property type="molecule type" value="Genomic_DNA"/>
</dbReference>
<feature type="domain" description="HTH CENPB-type" evidence="2">
    <location>
        <begin position="10"/>
        <end position="59"/>
    </location>
</feature>
<evidence type="ECO:0000256" key="1">
    <source>
        <dbReference type="ARBA" id="ARBA00023125"/>
    </source>
</evidence>
<proteinExistence type="predicted"/>
<reference evidence="3" key="1">
    <citation type="submission" date="2021-06" db="EMBL/GenBank/DDBJ databases">
        <authorList>
            <person name="Kallberg Y."/>
            <person name="Tangrot J."/>
            <person name="Rosling A."/>
        </authorList>
    </citation>
    <scope>NUCLEOTIDE SEQUENCE</scope>
    <source>
        <strain evidence="3">AZ414A</strain>
    </source>
</reference>
<dbReference type="GO" id="GO:0003677">
    <property type="term" value="F:DNA binding"/>
    <property type="evidence" value="ECO:0007669"/>
    <property type="project" value="UniProtKB-KW"/>
</dbReference>
<comment type="caution">
    <text evidence="3">The sequence shown here is derived from an EMBL/GenBank/DDBJ whole genome shotgun (WGS) entry which is preliminary data.</text>
</comment>
<sequence length="235" mass="27302">MTTECLVKFSYLEKAIDLWISQVSASGLTISDNILYKKARIFVQALDISEKLLSLSNKLLSSYEVENIYNANKTELFYRMTSNQTLVTEVIDFIEEVWEKVTSLTITNCWIETGILSDTNEEEINDAKNNMQDKDLYNQNEIDNLLLDIDISLEFEDNNNIAIEELLTDDQIIKLILKENNSVLQNINNESDNEEPPIVSIKESFVSLKKWISFFEQQNSNDFCFDDLIKFKKYI</sequence>
<protein>
    <submittedName>
        <fullName evidence="3">556_t:CDS:1</fullName>
    </submittedName>
</protein>
<dbReference type="InterPro" id="IPR006600">
    <property type="entry name" value="HTH_CenpB_DNA-bd_dom"/>
</dbReference>
<dbReference type="InterPro" id="IPR009057">
    <property type="entry name" value="Homeodomain-like_sf"/>
</dbReference>
<keyword evidence="1" id="KW-0238">DNA-binding</keyword>
<name>A0A9N8ZYH2_9GLOM</name>
<organism evidence="3 4">
    <name type="scientific">Diversispora eburnea</name>
    <dbReference type="NCBI Taxonomy" id="1213867"/>
    <lineage>
        <taxon>Eukaryota</taxon>
        <taxon>Fungi</taxon>
        <taxon>Fungi incertae sedis</taxon>
        <taxon>Mucoromycota</taxon>
        <taxon>Glomeromycotina</taxon>
        <taxon>Glomeromycetes</taxon>
        <taxon>Diversisporales</taxon>
        <taxon>Diversisporaceae</taxon>
        <taxon>Diversispora</taxon>
    </lineage>
</organism>
<dbReference type="AlphaFoldDB" id="A0A9N8ZYH2"/>
<accession>A0A9N8ZYH2</accession>
<dbReference type="Pfam" id="PF03221">
    <property type="entry name" value="HTH_Tnp_Tc5"/>
    <property type="match status" value="1"/>
</dbReference>
<dbReference type="SUPFAM" id="SSF46689">
    <property type="entry name" value="Homeodomain-like"/>
    <property type="match status" value="1"/>
</dbReference>
<evidence type="ECO:0000259" key="2">
    <source>
        <dbReference type="Pfam" id="PF03221"/>
    </source>
</evidence>
<gene>
    <name evidence="3" type="ORF">DEBURN_LOCUS5179</name>
</gene>
<evidence type="ECO:0000313" key="4">
    <source>
        <dbReference type="Proteomes" id="UP000789706"/>
    </source>
</evidence>
<evidence type="ECO:0000313" key="3">
    <source>
        <dbReference type="EMBL" id="CAG8511074.1"/>
    </source>
</evidence>
<keyword evidence="4" id="KW-1185">Reference proteome</keyword>
<dbReference type="Gene3D" id="1.10.10.60">
    <property type="entry name" value="Homeodomain-like"/>
    <property type="match status" value="1"/>
</dbReference>
<dbReference type="Proteomes" id="UP000789706">
    <property type="component" value="Unassembled WGS sequence"/>
</dbReference>